<organism evidence="16 17">
    <name type="scientific">Eiseniibacteriota bacterium</name>
    <dbReference type="NCBI Taxonomy" id="2212470"/>
    <lineage>
        <taxon>Bacteria</taxon>
        <taxon>Candidatus Eiseniibacteriota</taxon>
    </lineage>
</organism>
<keyword evidence="1 12" id="KW-0240">DNA-directed RNA polymerase</keyword>
<feature type="zinc finger region" description="CHC2-type" evidence="12 14">
    <location>
        <begin position="42"/>
        <end position="66"/>
    </location>
</feature>
<reference evidence="16" key="1">
    <citation type="submission" date="2020-07" db="EMBL/GenBank/DDBJ databases">
        <title>Huge and variable diversity of episymbiotic CPR bacteria and DPANN archaea in groundwater ecosystems.</title>
        <authorList>
            <person name="He C.Y."/>
            <person name="Keren R."/>
            <person name="Whittaker M."/>
            <person name="Farag I.F."/>
            <person name="Doudna J."/>
            <person name="Cate J.H.D."/>
            <person name="Banfield J.F."/>
        </authorList>
    </citation>
    <scope>NUCLEOTIDE SEQUENCE</scope>
    <source>
        <strain evidence="16">NC_groundwater_928_Pr1_S-0.2um_72_17</strain>
    </source>
</reference>
<dbReference type="InterPro" id="IPR036977">
    <property type="entry name" value="DNA_primase_Znf_CHC2"/>
</dbReference>
<evidence type="ECO:0000256" key="8">
    <source>
        <dbReference type="ARBA" id="ARBA00022833"/>
    </source>
</evidence>
<keyword evidence="10 12" id="KW-0238">DNA-binding</keyword>
<dbReference type="EMBL" id="JACQAY010000073">
    <property type="protein sequence ID" value="MBI3539147.1"/>
    <property type="molecule type" value="Genomic_DNA"/>
</dbReference>
<dbReference type="GO" id="GO:0003677">
    <property type="term" value="F:DNA binding"/>
    <property type="evidence" value="ECO:0007669"/>
    <property type="project" value="UniProtKB-KW"/>
</dbReference>
<keyword evidence="4 12" id="KW-0548">Nucleotidyltransferase</keyword>
<keyword evidence="8 12" id="KW-0862">Zinc</keyword>
<gene>
    <name evidence="12" type="primary">dnaG</name>
    <name evidence="16" type="ORF">HY076_02615</name>
</gene>
<dbReference type="FunFam" id="3.90.580.10:FF:000001">
    <property type="entry name" value="DNA primase"/>
    <property type="match status" value="1"/>
</dbReference>
<dbReference type="PANTHER" id="PTHR30313">
    <property type="entry name" value="DNA PRIMASE"/>
    <property type="match status" value="1"/>
</dbReference>
<keyword evidence="5 12" id="KW-0235">DNA replication</keyword>
<evidence type="ECO:0000313" key="17">
    <source>
        <dbReference type="Proteomes" id="UP000807850"/>
    </source>
</evidence>
<comment type="cofactor">
    <cofactor evidence="12 13 14">
        <name>Zn(2+)</name>
        <dbReference type="ChEBI" id="CHEBI:29105"/>
    </cofactor>
    <text evidence="12 13 14">Binds 1 zinc ion per monomer.</text>
</comment>
<feature type="domain" description="Toprim" evidence="15">
    <location>
        <begin position="257"/>
        <end position="340"/>
    </location>
</feature>
<comment type="subunit">
    <text evidence="12">Monomer. Interacts with DnaB.</text>
</comment>
<evidence type="ECO:0000256" key="4">
    <source>
        <dbReference type="ARBA" id="ARBA00022695"/>
    </source>
</evidence>
<dbReference type="SUPFAM" id="SSF56731">
    <property type="entry name" value="DNA primase core"/>
    <property type="match status" value="1"/>
</dbReference>
<keyword evidence="11 12" id="KW-0804">Transcription</keyword>
<evidence type="ECO:0000313" key="16">
    <source>
        <dbReference type="EMBL" id="MBI3539147.1"/>
    </source>
</evidence>
<dbReference type="Pfam" id="PF01807">
    <property type="entry name" value="Zn_ribbon_DnaG"/>
    <property type="match status" value="1"/>
</dbReference>
<dbReference type="Gene3D" id="3.90.580.10">
    <property type="entry name" value="Zinc finger, CHC2-type domain"/>
    <property type="match status" value="1"/>
</dbReference>
<dbReference type="GO" id="GO:0003899">
    <property type="term" value="F:DNA-directed RNA polymerase activity"/>
    <property type="evidence" value="ECO:0007669"/>
    <property type="project" value="UniProtKB-UniRule"/>
</dbReference>
<evidence type="ECO:0000256" key="1">
    <source>
        <dbReference type="ARBA" id="ARBA00022478"/>
    </source>
</evidence>
<keyword evidence="9" id="KW-0460">Magnesium</keyword>
<dbReference type="SMART" id="SM00400">
    <property type="entry name" value="ZnF_CHCC"/>
    <property type="match status" value="1"/>
</dbReference>
<keyword evidence="3 12" id="KW-0808">Transferase</keyword>
<evidence type="ECO:0000256" key="5">
    <source>
        <dbReference type="ARBA" id="ARBA00022705"/>
    </source>
</evidence>
<dbReference type="Gene3D" id="3.90.980.10">
    <property type="entry name" value="DNA primase, catalytic core, N-terminal domain"/>
    <property type="match status" value="1"/>
</dbReference>
<name>A0A9D6L932_UNCEI</name>
<dbReference type="NCBIfam" id="TIGR01391">
    <property type="entry name" value="dnaG"/>
    <property type="match status" value="1"/>
</dbReference>
<dbReference type="GO" id="GO:0000428">
    <property type="term" value="C:DNA-directed RNA polymerase complex"/>
    <property type="evidence" value="ECO:0007669"/>
    <property type="project" value="UniProtKB-KW"/>
</dbReference>
<dbReference type="CDD" id="cd03364">
    <property type="entry name" value="TOPRIM_DnaG_primases"/>
    <property type="match status" value="1"/>
</dbReference>
<sequence>MGRGSRLADDWVERVRAASDIVEVIGQTVPLRRAGRNWTGLCPFHKEKTPSFSVNADRQFYHCFGCKAGGDVFRFVQETENVGFLEAVELLSRRAGIPVPERRAGERSVRTPLLEALEQSAASYEQWLADPDRGRAAREMLEARGVSRETARAFRLGLAPEGWDHLATRLAPKLGEDILVQAGLAMRRDTGRGVYDRFRNRLMVPLVAPGGAVVGFGARALGDDPPKYLNSPETPVYHKGSFLFALDLARKPAQDAGEIVVVEGYFDAIALHQAGIAHTVATSGTALTADQARLLKRAVPRVALTYDGDQAGQDAMMRSLAVLLAEELDVVVVDLPRGDDPDTLVRRDGVDGWRRVRAAAYDPVEFVQRHVLRAATAAAGDPRERALQALVGLAVQVRDPIRLRLLIERASQVFALGEGVVARAVALQRSGQSATAPIQAAVREQRRGESELERMLLRALLEAPLAIEDAKARVSVAMFRDAECAALAEWLWSGRADLPDEGIAAVLARELVSDAGPRDDWTAVARGASLKMEMRALDERKKQIRSRLAHSPSEGATELLLENQAIAERIVEITRAIAANTGAQPTHTEEVPWR</sequence>
<dbReference type="InterPro" id="IPR030846">
    <property type="entry name" value="DnaG_bac"/>
</dbReference>
<keyword evidence="6 12" id="KW-0479">Metal-binding</keyword>
<dbReference type="SMART" id="SM00493">
    <property type="entry name" value="TOPRIM"/>
    <property type="match status" value="1"/>
</dbReference>
<evidence type="ECO:0000259" key="15">
    <source>
        <dbReference type="PROSITE" id="PS50880"/>
    </source>
</evidence>
<evidence type="ECO:0000256" key="14">
    <source>
        <dbReference type="PIRSR" id="PIRSR002811-1"/>
    </source>
</evidence>
<evidence type="ECO:0000256" key="10">
    <source>
        <dbReference type="ARBA" id="ARBA00023125"/>
    </source>
</evidence>
<keyword evidence="7 12" id="KW-0863">Zinc-finger</keyword>
<dbReference type="HAMAP" id="MF_00974">
    <property type="entry name" value="DNA_primase_DnaG"/>
    <property type="match status" value="1"/>
</dbReference>
<dbReference type="InterPro" id="IPR034151">
    <property type="entry name" value="TOPRIM_DnaG_bac"/>
</dbReference>
<dbReference type="Gene3D" id="3.40.1360.10">
    <property type="match status" value="1"/>
</dbReference>
<dbReference type="SUPFAM" id="SSF57783">
    <property type="entry name" value="Zinc beta-ribbon"/>
    <property type="match status" value="1"/>
</dbReference>
<dbReference type="Pfam" id="PF13155">
    <property type="entry name" value="Toprim_2"/>
    <property type="match status" value="1"/>
</dbReference>
<evidence type="ECO:0000256" key="3">
    <source>
        <dbReference type="ARBA" id="ARBA00022679"/>
    </source>
</evidence>
<evidence type="ECO:0000256" key="2">
    <source>
        <dbReference type="ARBA" id="ARBA00022515"/>
    </source>
</evidence>
<dbReference type="Proteomes" id="UP000807850">
    <property type="component" value="Unassembled WGS sequence"/>
</dbReference>
<protein>
    <recommendedName>
        <fullName evidence="12 13">DNA primase</fullName>
        <ecNumber evidence="12">2.7.7.101</ecNumber>
    </recommendedName>
</protein>
<dbReference type="PIRSF" id="PIRSF002811">
    <property type="entry name" value="DnaG"/>
    <property type="match status" value="1"/>
</dbReference>
<dbReference type="EC" id="2.7.7.101" evidence="12"/>
<comment type="domain">
    <text evidence="12">Contains an N-terminal zinc-binding domain, a central core domain that contains the primase activity, and a C-terminal DnaB-binding domain.</text>
</comment>
<dbReference type="Pfam" id="PF08275">
    <property type="entry name" value="DNAG_N"/>
    <property type="match status" value="1"/>
</dbReference>
<dbReference type="GO" id="GO:0005737">
    <property type="term" value="C:cytoplasm"/>
    <property type="evidence" value="ECO:0007669"/>
    <property type="project" value="TreeGrafter"/>
</dbReference>
<accession>A0A9D6L932</accession>
<evidence type="ECO:0000256" key="13">
    <source>
        <dbReference type="PIRNR" id="PIRNR002811"/>
    </source>
</evidence>
<dbReference type="InterPro" id="IPR013264">
    <property type="entry name" value="DNAG_N"/>
</dbReference>
<dbReference type="GO" id="GO:0008270">
    <property type="term" value="F:zinc ion binding"/>
    <property type="evidence" value="ECO:0007669"/>
    <property type="project" value="UniProtKB-UniRule"/>
</dbReference>
<comment type="catalytic activity">
    <reaction evidence="12">
        <text>ssDNA + n NTP = ssDNA/pppN(pN)n-1 hybrid + (n-1) diphosphate.</text>
        <dbReference type="EC" id="2.7.7.101"/>
    </reaction>
</comment>
<dbReference type="InterPro" id="IPR006295">
    <property type="entry name" value="DNA_primase_DnaG"/>
</dbReference>
<comment type="function">
    <text evidence="12 13">RNA polymerase that catalyzes the synthesis of short RNA molecules used as primers for DNA polymerase during DNA replication.</text>
</comment>
<dbReference type="GO" id="GO:0006269">
    <property type="term" value="P:DNA replication, synthesis of primer"/>
    <property type="evidence" value="ECO:0007669"/>
    <property type="project" value="UniProtKB-UniRule"/>
</dbReference>
<dbReference type="InterPro" id="IPR050219">
    <property type="entry name" value="DnaG_primase"/>
</dbReference>
<keyword evidence="2 12" id="KW-0639">Primosome</keyword>
<comment type="similarity">
    <text evidence="12 13">Belongs to the DnaG primase family.</text>
</comment>
<comment type="caution">
    <text evidence="16">The sequence shown here is derived from an EMBL/GenBank/DDBJ whole genome shotgun (WGS) entry which is preliminary data.</text>
</comment>
<dbReference type="GO" id="GO:1990077">
    <property type="term" value="C:primosome complex"/>
    <property type="evidence" value="ECO:0007669"/>
    <property type="project" value="UniProtKB-KW"/>
</dbReference>
<evidence type="ECO:0000256" key="6">
    <source>
        <dbReference type="ARBA" id="ARBA00022723"/>
    </source>
</evidence>
<dbReference type="InterPro" id="IPR006171">
    <property type="entry name" value="TOPRIM_dom"/>
</dbReference>
<evidence type="ECO:0000256" key="9">
    <source>
        <dbReference type="ARBA" id="ARBA00022842"/>
    </source>
</evidence>
<evidence type="ECO:0000256" key="7">
    <source>
        <dbReference type="ARBA" id="ARBA00022771"/>
    </source>
</evidence>
<evidence type="ECO:0000256" key="11">
    <source>
        <dbReference type="ARBA" id="ARBA00023163"/>
    </source>
</evidence>
<proteinExistence type="inferred from homology"/>
<dbReference type="InterPro" id="IPR037068">
    <property type="entry name" value="DNA_primase_core_N_sf"/>
</dbReference>
<dbReference type="InterPro" id="IPR002694">
    <property type="entry name" value="Znf_CHC2"/>
</dbReference>
<dbReference type="PROSITE" id="PS50880">
    <property type="entry name" value="TOPRIM"/>
    <property type="match status" value="1"/>
</dbReference>
<dbReference type="PANTHER" id="PTHR30313:SF2">
    <property type="entry name" value="DNA PRIMASE"/>
    <property type="match status" value="1"/>
</dbReference>
<evidence type="ECO:0000256" key="12">
    <source>
        <dbReference type="HAMAP-Rule" id="MF_00974"/>
    </source>
</evidence>
<dbReference type="AlphaFoldDB" id="A0A9D6L932"/>